<reference evidence="7 8" key="2">
    <citation type="submission" date="2015-01" db="EMBL/GenBank/DDBJ databases">
        <title>Complete genome sequence of Pyrinomonas methylaliphatogenes type strain K22T.</title>
        <authorList>
            <person name="Lee K.C.Y."/>
            <person name="Power J.F."/>
            <person name="Dunfield P.F."/>
            <person name="Morgan X.C."/>
            <person name="Huttenhower C."/>
            <person name="Stott M.B."/>
        </authorList>
    </citation>
    <scope>NUCLEOTIDE SEQUENCE [LARGE SCALE GENOMIC DNA]</scope>
    <source>
        <strain evidence="7 8">K22</strain>
    </source>
</reference>
<dbReference type="InterPro" id="IPR001249">
    <property type="entry name" value="AcCoA_biotinCC"/>
</dbReference>
<evidence type="ECO:0000259" key="6">
    <source>
        <dbReference type="PROSITE" id="PS50968"/>
    </source>
</evidence>
<comment type="pathway">
    <text evidence="4">Lipid metabolism; fatty acid biosynthesis.</text>
</comment>
<protein>
    <recommendedName>
        <fullName evidence="2 4">Biotin carboxyl carrier protein of acetyl-CoA carboxylase</fullName>
    </recommendedName>
</protein>
<dbReference type="PROSITE" id="PS50968">
    <property type="entry name" value="BIOTINYL_LIPOYL"/>
    <property type="match status" value="1"/>
</dbReference>
<dbReference type="SUPFAM" id="SSF51230">
    <property type="entry name" value="Single hybrid motif"/>
    <property type="match status" value="1"/>
</dbReference>
<dbReference type="PRINTS" id="PR01071">
    <property type="entry name" value="ACOABIOTINCC"/>
</dbReference>
<keyword evidence="4" id="KW-0444">Lipid biosynthesis</keyword>
<keyword evidence="8" id="KW-1185">Reference proteome</keyword>
<dbReference type="NCBIfam" id="TIGR00531">
    <property type="entry name" value="BCCP"/>
    <property type="match status" value="1"/>
</dbReference>
<evidence type="ECO:0000256" key="4">
    <source>
        <dbReference type="RuleBase" id="RU364072"/>
    </source>
</evidence>
<dbReference type="InterPro" id="IPR000089">
    <property type="entry name" value="Biotin_lipoyl"/>
</dbReference>
<comment type="function">
    <text evidence="1 4">This protein is a component of the acetyl coenzyme A carboxylase complex; first, biotin carboxylase catalyzes the carboxylation of the carrier protein and then the transcarboxylase transfers the carboxyl group to form malonyl-CoA.</text>
</comment>
<keyword evidence="4" id="KW-0443">Lipid metabolism</keyword>
<dbReference type="AlphaFoldDB" id="A0A0B6WZL1"/>
<reference evidence="7 8" key="1">
    <citation type="submission" date="2013-12" db="EMBL/GenBank/DDBJ databases">
        <authorList>
            <person name="Stott M."/>
        </authorList>
    </citation>
    <scope>NUCLEOTIDE SEQUENCE [LARGE SCALE GENOMIC DNA]</scope>
    <source>
        <strain evidence="7 8">K22</strain>
    </source>
</reference>
<dbReference type="GO" id="GO:0006633">
    <property type="term" value="P:fatty acid biosynthetic process"/>
    <property type="evidence" value="ECO:0007669"/>
    <property type="project" value="UniProtKB-UniPathway"/>
</dbReference>
<gene>
    <name evidence="7" type="ORF">PYK22_02154</name>
</gene>
<dbReference type="CDD" id="cd06850">
    <property type="entry name" value="biotinyl_domain"/>
    <property type="match status" value="1"/>
</dbReference>
<feature type="region of interest" description="Disordered" evidence="5">
    <location>
        <begin position="1"/>
        <end position="44"/>
    </location>
</feature>
<accession>A0A0B6WZL1</accession>
<dbReference type="Gene3D" id="2.40.50.100">
    <property type="match status" value="1"/>
</dbReference>
<dbReference type="GO" id="GO:0003989">
    <property type="term" value="F:acetyl-CoA carboxylase activity"/>
    <property type="evidence" value="ECO:0007669"/>
    <property type="project" value="InterPro"/>
</dbReference>
<dbReference type="UniPathway" id="UPA00094"/>
<evidence type="ECO:0000256" key="3">
    <source>
        <dbReference type="ARBA" id="ARBA00023267"/>
    </source>
</evidence>
<dbReference type="STRING" id="454194.PYK22_02154"/>
<dbReference type="Pfam" id="PF00364">
    <property type="entry name" value="Biotin_lipoyl"/>
    <property type="match status" value="1"/>
</dbReference>
<dbReference type="InterPro" id="IPR011053">
    <property type="entry name" value="Single_hybrid_motif"/>
</dbReference>
<evidence type="ECO:0000256" key="1">
    <source>
        <dbReference type="ARBA" id="ARBA00003761"/>
    </source>
</evidence>
<dbReference type="GO" id="GO:0009317">
    <property type="term" value="C:acetyl-CoA carboxylase complex"/>
    <property type="evidence" value="ECO:0007669"/>
    <property type="project" value="InterPro"/>
</dbReference>
<feature type="domain" description="Lipoyl-binding" evidence="6">
    <location>
        <begin position="126"/>
        <end position="202"/>
    </location>
</feature>
<dbReference type="InterPro" id="IPR050709">
    <property type="entry name" value="Biotin_Carboxyl_Carrier/Decarb"/>
</dbReference>
<name>A0A0B6WZL1_9BACT</name>
<dbReference type="Proteomes" id="UP000031518">
    <property type="component" value="Unassembled WGS sequence"/>
</dbReference>
<keyword evidence="3 4" id="KW-0092">Biotin</keyword>
<dbReference type="PANTHER" id="PTHR45266">
    <property type="entry name" value="OXALOACETATE DECARBOXYLASE ALPHA CHAIN"/>
    <property type="match status" value="1"/>
</dbReference>
<evidence type="ECO:0000256" key="5">
    <source>
        <dbReference type="SAM" id="MobiDB-lite"/>
    </source>
</evidence>
<keyword evidence="4" id="KW-0275">Fatty acid biosynthesis</keyword>
<dbReference type="EMBL" id="CBXV010000007">
    <property type="protein sequence ID" value="CDM66142.1"/>
    <property type="molecule type" value="Genomic_DNA"/>
</dbReference>
<proteinExistence type="predicted"/>
<sequence length="204" mass="22386">MDEQEAITAPGGDQLQKGGGARRRFQRAKHRREPQGDQAGAGPAPVINMAELRELVGLIATHGFTEFELEQEGFRVRLRRELASVQTSAPVGQTGIVAPPPPNSGPVATVEIERERREDEQPEEKLHIITSPIVGTFYRAPSPTAEPYVKVGSHVEPETVVCIIEAMKLMNEIKAEVSGTVEKIYVENAQPVEYGQPLFGIRLD</sequence>
<evidence type="ECO:0000313" key="8">
    <source>
        <dbReference type="Proteomes" id="UP000031518"/>
    </source>
</evidence>
<dbReference type="RefSeq" id="WP_211197675.1">
    <property type="nucleotide sequence ID" value="NZ_CBXV010000007.1"/>
</dbReference>
<keyword evidence="4" id="KW-0276">Fatty acid metabolism</keyword>
<dbReference type="PANTHER" id="PTHR45266:SF3">
    <property type="entry name" value="OXALOACETATE DECARBOXYLASE ALPHA CHAIN"/>
    <property type="match status" value="1"/>
</dbReference>
<feature type="compositionally biased region" description="Basic residues" evidence="5">
    <location>
        <begin position="20"/>
        <end position="32"/>
    </location>
</feature>
<evidence type="ECO:0000313" key="7">
    <source>
        <dbReference type="EMBL" id="CDM66142.1"/>
    </source>
</evidence>
<evidence type="ECO:0000256" key="2">
    <source>
        <dbReference type="ARBA" id="ARBA00017562"/>
    </source>
</evidence>
<organism evidence="7 8">
    <name type="scientific">Pyrinomonas methylaliphatogenes</name>
    <dbReference type="NCBI Taxonomy" id="454194"/>
    <lineage>
        <taxon>Bacteria</taxon>
        <taxon>Pseudomonadati</taxon>
        <taxon>Acidobacteriota</taxon>
        <taxon>Blastocatellia</taxon>
        <taxon>Blastocatellales</taxon>
        <taxon>Pyrinomonadaceae</taxon>
        <taxon>Pyrinomonas</taxon>
    </lineage>
</organism>